<keyword evidence="3" id="KW-1185">Reference proteome</keyword>
<organism evidence="2 3">
    <name type="scientific">Streptomyces gobitricini</name>
    <dbReference type="NCBI Taxonomy" id="68211"/>
    <lineage>
        <taxon>Bacteria</taxon>
        <taxon>Bacillati</taxon>
        <taxon>Actinomycetota</taxon>
        <taxon>Actinomycetes</taxon>
        <taxon>Kitasatosporales</taxon>
        <taxon>Streptomycetaceae</taxon>
        <taxon>Streptomyces</taxon>
    </lineage>
</organism>
<dbReference type="EMBL" id="BAAASR010000002">
    <property type="protein sequence ID" value="GAA2478488.1"/>
    <property type="molecule type" value="Genomic_DNA"/>
</dbReference>
<gene>
    <name evidence="2" type="ORF">GCM10010393_05960</name>
</gene>
<evidence type="ECO:0000256" key="1">
    <source>
        <dbReference type="SAM" id="MobiDB-lite"/>
    </source>
</evidence>
<feature type="region of interest" description="Disordered" evidence="1">
    <location>
        <begin position="16"/>
        <end position="59"/>
    </location>
</feature>
<dbReference type="RefSeq" id="WP_344355964.1">
    <property type="nucleotide sequence ID" value="NZ_BAAASR010000002.1"/>
</dbReference>
<name>A0ABN3L630_9ACTN</name>
<evidence type="ECO:0000313" key="2">
    <source>
        <dbReference type="EMBL" id="GAA2478488.1"/>
    </source>
</evidence>
<feature type="compositionally biased region" description="Basic and acidic residues" evidence="1">
    <location>
        <begin position="46"/>
        <end position="58"/>
    </location>
</feature>
<comment type="caution">
    <text evidence="2">The sequence shown here is derived from an EMBL/GenBank/DDBJ whole genome shotgun (WGS) entry which is preliminary data.</text>
</comment>
<reference evidence="2 3" key="1">
    <citation type="journal article" date="2019" name="Int. J. Syst. Evol. Microbiol.">
        <title>The Global Catalogue of Microorganisms (GCM) 10K type strain sequencing project: providing services to taxonomists for standard genome sequencing and annotation.</title>
        <authorList>
            <consortium name="The Broad Institute Genomics Platform"/>
            <consortium name="The Broad Institute Genome Sequencing Center for Infectious Disease"/>
            <person name="Wu L."/>
            <person name="Ma J."/>
        </authorList>
    </citation>
    <scope>NUCLEOTIDE SEQUENCE [LARGE SCALE GENOMIC DNA]</scope>
    <source>
        <strain evidence="2 3">JCM 5062</strain>
    </source>
</reference>
<sequence>MTDLLRRLVEALGWTRRTRRREGRAEPDRNPAAPPCAYVPGPTTHRTGERPPRGEDSPLVRPYLLAHERQEARRAVLWIAVRGADLDLRPSVRGEATA</sequence>
<proteinExistence type="predicted"/>
<protein>
    <submittedName>
        <fullName evidence="2">Uncharacterized protein</fullName>
    </submittedName>
</protein>
<dbReference type="Proteomes" id="UP001499942">
    <property type="component" value="Unassembled WGS sequence"/>
</dbReference>
<accession>A0ABN3L630</accession>
<evidence type="ECO:0000313" key="3">
    <source>
        <dbReference type="Proteomes" id="UP001499942"/>
    </source>
</evidence>